<evidence type="ECO:0000259" key="8">
    <source>
        <dbReference type="Pfam" id="PF17681"/>
    </source>
</evidence>
<evidence type="ECO:0000256" key="5">
    <source>
        <dbReference type="ARBA" id="ARBA00023212"/>
    </source>
</evidence>
<evidence type="ECO:0000256" key="4">
    <source>
        <dbReference type="ARBA" id="ARBA00022701"/>
    </source>
</evidence>
<dbReference type="FunCoup" id="B4KE91">
    <property type="interactions" value="3"/>
</dbReference>
<dbReference type="OrthoDB" id="66546at2759"/>
<dbReference type="HOGENOM" id="CLU_001997_0_0_1"/>
<dbReference type="Gene3D" id="1.20.120.1900">
    <property type="entry name" value="Gamma-tubulin complex, C-terminal domain"/>
    <property type="match status" value="1"/>
</dbReference>
<dbReference type="InterPro" id="IPR042241">
    <property type="entry name" value="GCP_C_sf"/>
</dbReference>
<feature type="compositionally biased region" description="Polar residues" evidence="6">
    <location>
        <begin position="553"/>
        <end position="566"/>
    </location>
</feature>
<dbReference type="KEGG" id="dmo:Dmoj_GI17360"/>
<evidence type="ECO:0000259" key="7">
    <source>
        <dbReference type="Pfam" id="PF04130"/>
    </source>
</evidence>
<evidence type="ECO:0000313" key="9">
    <source>
        <dbReference type="EMBL" id="EDW11836.2"/>
    </source>
</evidence>
<feature type="domain" description="Gamma tubulin complex component C-terminal" evidence="7">
    <location>
        <begin position="1604"/>
        <end position="1898"/>
    </location>
</feature>
<dbReference type="Pfam" id="PF04130">
    <property type="entry name" value="GCP_C_terminal"/>
    <property type="match status" value="1"/>
</dbReference>
<dbReference type="InterPro" id="IPR041470">
    <property type="entry name" value="GCP_N"/>
</dbReference>
<evidence type="ECO:0000256" key="6">
    <source>
        <dbReference type="SAM" id="MobiDB-lite"/>
    </source>
</evidence>
<accession>B4KE91</accession>
<dbReference type="eggNOG" id="KOG2000">
    <property type="taxonomic scope" value="Eukaryota"/>
</dbReference>
<dbReference type="GO" id="GO:0005874">
    <property type="term" value="C:microtubule"/>
    <property type="evidence" value="ECO:0007669"/>
    <property type="project" value="UniProtKB-KW"/>
</dbReference>
<name>B4KE91_DROMO</name>
<feature type="compositionally biased region" description="Low complexity" evidence="6">
    <location>
        <begin position="385"/>
        <end position="400"/>
    </location>
</feature>
<keyword evidence="10" id="KW-1185">Reference proteome</keyword>
<gene>
    <name evidence="9" type="primary">Dmoj\GI17360</name>
    <name evidence="9" type="ORF">Dmoj_GI17360</name>
</gene>
<keyword evidence="4" id="KW-0493">Microtubule</keyword>
<comment type="subcellular location">
    <subcellularLocation>
        <location evidence="1">Cytoplasm</location>
        <location evidence="1">Cytoskeleton</location>
    </subcellularLocation>
</comment>
<feature type="region of interest" description="Disordered" evidence="6">
    <location>
        <begin position="1"/>
        <end position="22"/>
    </location>
</feature>
<feature type="domain" description="Gamma tubulin complex component protein N-terminal" evidence="8">
    <location>
        <begin position="1316"/>
        <end position="1593"/>
    </location>
</feature>
<feature type="region of interest" description="Disordered" evidence="6">
    <location>
        <begin position="666"/>
        <end position="696"/>
    </location>
</feature>
<evidence type="ECO:0000256" key="3">
    <source>
        <dbReference type="ARBA" id="ARBA00022490"/>
    </source>
</evidence>
<organism evidence="9 10">
    <name type="scientific">Drosophila mojavensis</name>
    <name type="common">Fruit fly</name>
    <dbReference type="NCBI Taxonomy" id="7230"/>
    <lineage>
        <taxon>Eukaryota</taxon>
        <taxon>Metazoa</taxon>
        <taxon>Ecdysozoa</taxon>
        <taxon>Arthropoda</taxon>
        <taxon>Hexapoda</taxon>
        <taxon>Insecta</taxon>
        <taxon>Pterygota</taxon>
        <taxon>Neoptera</taxon>
        <taxon>Endopterygota</taxon>
        <taxon>Diptera</taxon>
        <taxon>Brachycera</taxon>
        <taxon>Muscomorpha</taxon>
        <taxon>Ephydroidea</taxon>
        <taxon>Drosophilidae</taxon>
        <taxon>Drosophila</taxon>
    </lineage>
</organism>
<reference evidence="9 10" key="1">
    <citation type="journal article" date="2007" name="Nature">
        <title>Evolution of genes and genomes on the Drosophila phylogeny.</title>
        <authorList>
            <consortium name="Drosophila 12 Genomes Consortium"/>
            <person name="Clark A.G."/>
            <person name="Eisen M.B."/>
            <person name="Smith D.R."/>
            <person name="Bergman C.M."/>
            <person name="Oliver B."/>
            <person name="Markow T.A."/>
            <person name="Kaufman T.C."/>
            <person name="Kellis M."/>
            <person name="Gelbart W."/>
            <person name="Iyer V.N."/>
            <person name="Pollard D.A."/>
            <person name="Sackton T.B."/>
            <person name="Larracuente A.M."/>
            <person name="Singh N.D."/>
            <person name="Abad J.P."/>
            <person name="Abt D.N."/>
            <person name="Adryan B."/>
            <person name="Aguade M."/>
            <person name="Akashi H."/>
            <person name="Anderson W.W."/>
            <person name="Aquadro C.F."/>
            <person name="Ardell D.H."/>
            <person name="Arguello R."/>
            <person name="Artieri C.G."/>
            <person name="Barbash D.A."/>
            <person name="Barker D."/>
            <person name="Barsanti P."/>
            <person name="Batterham P."/>
            <person name="Batzoglou S."/>
            <person name="Begun D."/>
            <person name="Bhutkar A."/>
            <person name="Blanco E."/>
            <person name="Bosak S.A."/>
            <person name="Bradley R.K."/>
            <person name="Brand A.D."/>
            <person name="Brent M.R."/>
            <person name="Brooks A.N."/>
            <person name="Brown R.H."/>
            <person name="Butlin R.K."/>
            <person name="Caggese C."/>
            <person name="Calvi B.R."/>
            <person name="Bernardo de Carvalho A."/>
            <person name="Caspi A."/>
            <person name="Castrezana S."/>
            <person name="Celniker S.E."/>
            <person name="Chang J.L."/>
            <person name="Chapple C."/>
            <person name="Chatterji S."/>
            <person name="Chinwalla A."/>
            <person name="Civetta A."/>
            <person name="Clifton S.W."/>
            <person name="Comeron J.M."/>
            <person name="Costello J.C."/>
            <person name="Coyne J.A."/>
            <person name="Daub J."/>
            <person name="David R.G."/>
            <person name="Delcher A.L."/>
            <person name="Delehaunty K."/>
            <person name="Do C.B."/>
            <person name="Ebling H."/>
            <person name="Edwards K."/>
            <person name="Eickbush T."/>
            <person name="Evans J.D."/>
            <person name="Filipski A."/>
            <person name="Findeiss S."/>
            <person name="Freyhult E."/>
            <person name="Fulton L."/>
            <person name="Fulton R."/>
            <person name="Garcia A.C."/>
            <person name="Gardiner A."/>
            <person name="Garfield D.A."/>
            <person name="Garvin B.E."/>
            <person name="Gibson G."/>
            <person name="Gilbert D."/>
            <person name="Gnerre S."/>
            <person name="Godfrey J."/>
            <person name="Good R."/>
            <person name="Gotea V."/>
            <person name="Gravely B."/>
            <person name="Greenberg A.J."/>
            <person name="Griffiths-Jones S."/>
            <person name="Gross S."/>
            <person name="Guigo R."/>
            <person name="Gustafson E.A."/>
            <person name="Haerty W."/>
            <person name="Hahn M.W."/>
            <person name="Halligan D.L."/>
            <person name="Halpern A.L."/>
            <person name="Halter G.M."/>
            <person name="Han M.V."/>
            <person name="Heger A."/>
            <person name="Hillier L."/>
            <person name="Hinrichs A.S."/>
            <person name="Holmes I."/>
            <person name="Hoskins R.A."/>
            <person name="Hubisz M.J."/>
            <person name="Hultmark D."/>
            <person name="Huntley M.A."/>
            <person name="Jaffe D.B."/>
            <person name="Jagadeeshan S."/>
            <person name="Jeck W.R."/>
            <person name="Johnson J."/>
            <person name="Jones C.D."/>
            <person name="Jordan W.C."/>
            <person name="Karpen G.H."/>
            <person name="Kataoka E."/>
            <person name="Keightley P.D."/>
            <person name="Kheradpour P."/>
            <person name="Kirkness E.F."/>
            <person name="Koerich L.B."/>
            <person name="Kristiansen K."/>
            <person name="Kudrna D."/>
            <person name="Kulathinal R.J."/>
            <person name="Kumar S."/>
            <person name="Kwok R."/>
            <person name="Lander E."/>
            <person name="Langley C.H."/>
            <person name="Lapoint R."/>
            <person name="Lazzaro B.P."/>
            <person name="Lee S.J."/>
            <person name="Levesque L."/>
            <person name="Li R."/>
            <person name="Lin C.F."/>
            <person name="Lin M.F."/>
            <person name="Lindblad-Toh K."/>
            <person name="Llopart A."/>
            <person name="Long M."/>
            <person name="Low L."/>
            <person name="Lozovsky E."/>
            <person name="Lu J."/>
            <person name="Luo M."/>
            <person name="Machado C.A."/>
            <person name="Makalowski W."/>
            <person name="Marzo M."/>
            <person name="Matsuda M."/>
            <person name="Matzkin L."/>
            <person name="McAllister B."/>
            <person name="McBride C.S."/>
            <person name="McKernan B."/>
            <person name="McKernan K."/>
            <person name="Mendez-Lago M."/>
            <person name="Minx P."/>
            <person name="Mollenhauer M.U."/>
            <person name="Montooth K."/>
            <person name="Mount S.M."/>
            <person name="Mu X."/>
            <person name="Myers E."/>
            <person name="Negre B."/>
            <person name="Newfeld S."/>
            <person name="Nielsen R."/>
            <person name="Noor M.A."/>
            <person name="O'Grady P."/>
            <person name="Pachter L."/>
            <person name="Papaceit M."/>
            <person name="Parisi M.J."/>
            <person name="Parisi M."/>
            <person name="Parts L."/>
            <person name="Pedersen J.S."/>
            <person name="Pesole G."/>
            <person name="Phillippy A.M."/>
            <person name="Ponting C.P."/>
            <person name="Pop M."/>
            <person name="Porcelli D."/>
            <person name="Powell J.R."/>
            <person name="Prohaska S."/>
            <person name="Pruitt K."/>
            <person name="Puig M."/>
            <person name="Quesneville H."/>
            <person name="Ram K.R."/>
            <person name="Rand D."/>
            <person name="Rasmussen M.D."/>
            <person name="Reed L.K."/>
            <person name="Reenan R."/>
            <person name="Reily A."/>
            <person name="Remington K.A."/>
            <person name="Rieger T.T."/>
            <person name="Ritchie M.G."/>
            <person name="Robin C."/>
            <person name="Rogers Y.H."/>
            <person name="Rohde C."/>
            <person name="Rozas J."/>
            <person name="Rubenfield M.J."/>
            <person name="Ruiz A."/>
            <person name="Russo S."/>
            <person name="Salzberg S.L."/>
            <person name="Sanchez-Gracia A."/>
            <person name="Saranga D.J."/>
            <person name="Sato H."/>
            <person name="Schaeffer S.W."/>
            <person name="Schatz M.C."/>
            <person name="Schlenke T."/>
            <person name="Schwartz R."/>
            <person name="Segarra C."/>
            <person name="Singh R.S."/>
            <person name="Sirot L."/>
            <person name="Sirota M."/>
            <person name="Sisneros N.B."/>
            <person name="Smith C.D."/>
            <person name="Smith T.F."/>
            <person name="Spieth J."/>
            <person name="Stage D.E."/>
            <person name="Stark A."/>
            <person name="Stephan W."/>
            <person name="Strausberg R.L."/>
            <person name="Strempel S."/>
            <person name="Sturgill D."/>
            <person name="Sutton G."/>
            <person name="Sutton G.G."/>
            <person name="Tao W."/>
            <person name="Teichmann S."/>
            <person name="Tobari Y.N."/>
            <person name="Tomimura Y."/>
            <person name="Tsolas J.M."/>
            <person name="Valente V.L."/>
            <person name="Venter E."/>
            <person name="Venter J.C."/>
            <person name="Vicario S."/>
            <person name="Vieira F.G."/>
            <person name="Vilella A.J."/>
            <person name="Villasante A."/>
            <person name="Walenz B."/>
            <person name="Wang J."/>
            <person name="Wasserman M."/>
            <person name="Watts T."/>
            <person name="Wilson D."/>
            <person name="Wilson R.K."/>
            <person name="Wing R.A."/>
            <person name="Wolfner M.F."/>
            <person name="Wong A."/>
            <person name="Wong G.K."/>
            <person name="Wu C.I."/>
            <person name="Wu G."/>
            <person name="Yamamoto D."/>
            <person name="Yang H.P."/>
            <person name="Yang S.P."/>
            <person name="Yorke J.A."/>
            <person name="Yoshida K."/>
            <person name="Zdobnov E."/>
            <person name="Zhang P."/>
            <person name="Zhang Y."/>
            <person name="Zimin A.V."/>
            <person name="Baldwin J."/>
            <person name="Abdouelleil A."/>
            <person name="Abdulkadir J."/>
            <person name="Abebe A."/>
            <person name="Abera B."/>
            <person name="Abreu J."/>
            <person name="Acer S.C."/>
            <person name="Aftuck L."/>
            <person name="Alexander A."/>
            <person name="An P."/>
            <person name="Anderson E."/>
            <person name="Anderson S."/>
            <person name="Arachi H."/>
            <person name="Azer M."/>
            <person name="Bachantsang P."/>
            <person name="Barry A."/>
            <person name="Bayul T."/>
            <person name="Berlin A."/>
            <person name="Bessette D."/>
            <person name="Bloom T."/>
            <person name="Blye J."/>
            <person name="Boguslavskiy L."/>
            <person name="Bonnet C."/>
            <person name="Boukhgalter B."/>
            <person name="Bourzgui I."/>
            <person name="Brown A."/>
            <person name="Cahill P."/>
            <person name="Channer S."/>
            <person name="Cheshatsang Y."/>
            <person name="Chuda L."/>
            <person name="Citroen M."/>
            <person name="Collymore A."/>
            <person name="Cooke P."/>
            <person name="Costello M."/>
            <person name="D'Aco K."/>
            <person name="Daza R."/>
            <person name="De Haan G."/>
            <person name="DeGray S."/>
            <person name="DeMaso C."/>
            <person name="Dhargay N."/>
            <person name="Dooley K."/>
            <person name="Dooley E."/>
            <person name="Doricent M."/>
            <person name="Dorje P."/>
            <person name="Dorjee K."/>
            <person name="Dupes A."/>
            <person name="Elong R."/>
            <person name="Falk J."/>
            <person name="Farina A."/>
            <person name="Faro S."/>
            <person name="Ferguson D."/>
            <person name="Fisher S."/>
            <person name="Foley C.D."/>
            <person name="Franke A."/>
            <person name="Friedrich D."/>
            <person name="Gadbois L."/>
            <person name="Gearin G."/>
            <person name="Gearin C.R."/>
            <person name="Giannoukos G."/>
            <person name="Goode T."/>
            <person name="Graham J."/>
            <person name="Grandbois E."/>
            <person name="Grewal S."/>
            <person name="Gyaltsen K."/>
            <person name="Hafez N."/>
            <person name="Hagos B."/>
            <person name="Hall J."/>
            <person name="Henson C."/>
            <person name="Hollinger A."/>
            <person name="Honan T."/>
            <person name="Huard M.D."/>
            <person name="Hughes L."/>
            <person name="Hurhula B."/>
            <person name="Husby M.E."/>
            <person name="Kamat A."/>
            <person name="Kanga B."/>
            <person name="Kashin S."/>
            <person name="Khazanovich D."/>
            <person name="Kisner P."/>
            <person name="Lance K."/>
            <person name="Lara M."/>
            <person name="Lee W."/>
            <person name="Lennon N."/>
            <person name="Letendre F."/>
            <person name="LeVine R."/>
            <person name="Lipovsky A."/>
            <person name="Liu X."/>
            <person name="Liu J."/>
            <person name="Liu S."/>
            <person name="Lokyitsang T."/>
            <person name="Lokyitsang Y."/>
            <person name="Lubonja R."/>
            <person name="Lui A."/>
            <person name="MacDonald P."/>
            <person name="Magnisalis V."/>
            <person name="Maru K."/>
            <person name="Matthews C."/>
            <person name="McCusker W."/>
            <person name="McDonough S."/>
            <person name="Mehta T."/>
            <person name="Meldrim J."/>
            <person name="Meneus L."/>
            <person name="Mihai O."/>
            <person name="Mihalev A."/>
            <person name="Mihova T."/>
            <person name="Mittelman R."/>
            <person name="Mlenga V."/>
            <person name="Montmayeur A."/>
            <person name="Mulrain L."/>
            <person name="Navidi A."/>
            <person name="Naylor J."/>
            <person name="Negash T."/>
            <person name="Nguyen T."/>
            <person name="Nguyen N."/>
            <person name="Nicol R."/>
            <person name="Norbu C."/>
            <person name="Norbu N."/>
            <person name="Novod N."/>
            <person name="O'Neill B."/>
            <person name="Osman S."/>
            <person name="Markiewicz E."/>
            <person name="Oyono O.L."/>
            <person name="Patti C."/>
            <person name="Phunkhang P."/>
            <person name="Pierre F."/>
            <person name="Priest M."/>
            <person name="Raghuraman S."/>
            <person name="Rege F."/>
            <person name="Reyes R."/>
            <person name="Rise C."/>
            <person name="Rogov P."/>
            <person name="Ross K."/>
            <person name="Ryan E."/>
            <person name="Settipalli S."/>
            <person name="Shea T."/>
            <person name="Sherpa N."/>
            <person name="Shi L."/>
            <person name="Shih D."/>
            <person name="Sparrow T."/>
            <person name="Spaulding J."/>
            <person name="Stalker J."/>
            <person name="Stange-Thomann N."/>
            <person name="Stavropoulos S."/>
            <person name="Stone C."/>
            <person name="Strader C."/>
            <person name="Tesfaye S."/>
            <person name="Thomson T."/>
            <person name="Thoulutsang Y."/>
            <person name="Thoulutsang D."/>
            <person name="Topham K."/>
            <person name="Topping I."/>
            <person name="Tsamla T."/>
            <person name="Vassiliev H."/>
            <person name="Vo A."/>
            <person name="Wangchuk T."/>
            <person name="Wangdi T."/>
            <person name="Weiand M."/>
            <person name="Wilkinson J."/>
            <person name="Wilson A."/>
            <person name="Yadav S."/>
            <person name="Young G."/>
            <person name="Yu Q."/>
            <person name="Zembek L."/>
            <person name="Zhong D."/>
            <person name="Zimmer A."/>
            <person name="Zwirko Z."/>
            <person name="Jaffe D.B."/>
            <person name="Alvarez P."/>
            <person name="Brockman W."/>
            <person name="Butler J."/>
            <person name="Chin C."/>
            <person name="Gnerre S."/>
            <person name="Grabherr M."/>
            <person name="Kleber M."/>
            <person name="Mauceli E."/>
            <person name="MacCallum I."/>
        </authorList>
    </citation>
    <scope>NUCLEOTIDE SEQUENCE [LARGE SCALE GENOMIC DNA]</scope>
    <source>
        <strain evidence="10">Tucson 15081-1352.22</strain>
    </source>
</reference>
<dbReference type="EMBL" id="CH933807">
    <property type="protein sequence ID" value="EDW11836.2"/>
    <property type="molecule type" value="Genomic_DNA"/>
</dbReference>
<dbReference type="InParanoid" id="B4KE91"/>
<dbReference type="Pfam" id="PF17681">
    <property type="entry name" value="GCP_N_terminal"/>
    <property type="match status" value="1"/>
</dbReference>
<dbReference type="SMR" id="B4KE91"/>
<proteinExistence type="inferred from homology"/>
<dbReference type="InterPro" id="IPR040457">
    <property type="entry name" value="GCP_C"/>
</dbReference>
<evidence type="ECO:0000313" key="10">
    <source>
        <dbReference type="Proteomes" id="UP000009192"/>
    </source>
</evidence>
<sequence length="1928" mass="220930">MADDKKQQKSKHPRKSPLGLSPKDLASSIPMLLWKLGVALGCKRAKVEYGRAFVKPETQMKIKLNDFRQRFKQLQSTTDLQEQCLQEHRYKLFLHLYRLLLRLEPSETKRQQYLAFCYHLFDEENPQKMQLEGKLRYQEDFTENLICLAQSVLHLNEKELEISSSKGRTGVVLEMGFLYVMCKPVIVRCQFKGLRWERAVCEVNYIGMNRNATNEQKLIRDKGLKIIYMAHSKSPQQPFPMSSDVMLCEDIESQMRAYAHVRQPKTAEKNRNPLSFLRETCEVGTQFMGAVPAVELYKNSKSVCETSDVSSQFAEPLETVELYANSQSIRETSELGIDLCVYLHSNKSQQTDTSTTQLDQGVQTYRTEPSADISTTTDDLLTGLSMDTTTTDKGASTTASEGKINGLIKQQGSTETDDLSTLLDSTLCPSSLNEMRLNFILTTSEELLPDIVYTRIEEEQATNDSSTVMHKSINSISTLPQDNLASTSEEFKDWIYTASEELLPRINQPIIQQELAPSMTIIQSGFITSEPTYSGESPIRILSTRETIEDATQDTNTPPIDTSDSQQKQEVRPEGPREEQLSLHEITPPPNSKSGFYLKQISKDSSWQYKQLPNIDKSIVFSEIDQSLVNDKRNSKEICIDKSPELNKSMSAKLLNDNQSIADQETTCATEYSKEASGELEQGSHSATDEESSSMDSSKVVIGELQSVDQAMILTPKQSPFVIESEDVCEETDPSVLGNGNDLKAENESNCEQKLAPLTDTLGMLVLTTEMLAKIHSQLAQLKMVPNQLIKKDRSKNIDCNQWKYQQETEKSIETSPESIPESSLLDETIKNADSRTQLQQLMDQFPQIAEIPTETPSVFTEDSPAAPVICQLQTKEESGTSLLEIDLSINHQDCLPDSPTISQLDDFKDSEEEMFLKLEGASKTSLPIDQLESVRTEGRSMSSENFLSAPVVCQNNLGAEEKKCKQGLREINQSIDQQHILKPLHANEREIIQDVEPVRRDQHNLVPHRQIREATSVFADYSLSKTPRWLTQVEAEAESEVPAPEVKMPLKPDYPSLDWSQESEPLTDTHSVIITKIRNFIKMLQPTNQAQLAADGPIKDQARLENQLEIKEAAVKISTEIEQSLSQQELKLDNQSISKKDMIMCKVSANAINQDADRLTGMNINEGGLPFDQSITPAAIALPAKRQHQRHVIAASPFIIKQFKCNPSYQCSPLQPDGPNFYEQWKQFVEIVATQTSCPGPIIDVAAIKRRLKAYLRCMRKQYAYQPDECLEAIGKCQLQQLLTSDELEQFETLRWQQRDRGIAVRLSPEERLGDALHALLGYECQQMRVSALSRRLMLRSPHHQSSISESYVLLALAEVGYYYKCLQQQQEVLLQRLGEYGRALAPCLMAELQAYSRFYKRHKEQLTSLTQVYHQSRSYVHRFQWLLQLCGELSHQPSPLQYLQLQLGLGNAGYDELLKQWMECAAEPLLKRIRGWLQQGELLEGDFFIVEHAAGSQIQSYWLQQFELRPERLPHFLNPHLARQLLATGRNQHFSRHFLARQLELVVQELELEQQLASACHSSFRELDEQPLVELIGTLQLDTSRQLFEQLHQLRPNPLELLSRLHQYLLLSDVEFVREMIELLEPLLEQPAECYCATQLNNRLEQLLVAHNKPLYVARGEQQGSRCWCCFLLRWQQPSHWKTLLGERLAHYESCFVCLWQLHYSDYVLNERIRRQQSHFSERVNLERFPEARQVRDHFDQLIDRLQDFMLQLRSYMLENILDSAFEELYLGCNTVKTLDELLQLQGSYMEKILKGLWLTRDNARLRLLLMQLYEPIFQLDVVQQKFLSLCQRFSADEMAQRQQELRRCCQTTCDAIHDLEQDFQLALANLLLALYNTNEPQACALAKKLDHSGFYEQRYKELKIVHTFRYQRKIQIQKNSHLANL</sequence>
<dbReference type="GO" id="GO:0043015">
    <property type="term" value="F:gamma-tubulin binding"/>
    <property type="evidence" value="ECO:0007669"/>
    <property type="project" value="InterPro"/>
</dbReference>
<comment type="similarity">
    <text evidence="2">Belongs to the TUBGCP family.</text>
</comment>
<feature type="region of interest" description="Disordered" evidence="6">
    <location>
        <begin position="385"/>
        <end position="406"/>
    </location>
</feature>
<evidence type="ECO:0000256" key="2">
    <source>
        <dbReference type="ARBA" id="ARBA00010337"/>
    </source>
</evidence>
<dbReference type="Proteomes" id="UP000009192">
    <property type="component" value="Unassembled WGS sequence"/>
</dbReference>
<keyword evidence="5" id="KW-0206">Cytoskeleton</keyword>
<keyword evidence="3" id="KW-0963">Cytoplasm</keyword>
<feature type="region of interest" description="Disordered" evidence="6">
    <location>
        <begin position="550"/>
        <end position="596"/>
    </location>
</feature>
<protein>
    <submittedName>
        <fullName evidence="9">Uncharacterized protein</fullName>
    </submittedName>
</protein>
<evidence type="ECO:0000256" key="1">
    <source>
        <dbReference type="ARBA" id="ARBA00004245"/>
    </source>
</evidence>
<feature type="compositionally biased region" description="Basic and acidic residues" evidence="6">
    <location>
        <begin position="567"/>
        <end position="582"/>
    </location>
</feature>